<dbReference type="GO" id="GO:0005886">
    <property type="term" value="C:plasma membrane"/>
    <property type="evidence" value="ECO:0007669"/>
    <property type="project" value="UniProtKB-SubCell"/>
</dbReference>
<dbReference type="RefSeq" id="WP_129081010.1">
    <property type="nucleotide sequence ID" value="NZ_CP041070.1"/>
</dbReference>
<evidence type="ECO:0000256" key="2">
    <source>
        <dbReference type="ARBA" id="ARBA00022475"/>
    </source>
</evidence>
<name>A0A4V1LQG4_9BACT</name>
<evidence type="ECO:0000313" key="9">
    <source>
        <dbReference type="Proteomes" id="UP000290191"/>
    </source>
</evidence>
<evidence type="ECO:0000256" key="1">
    <source>
        <dbReference type="ARBA" id="ARBA00004651"/>
    </source>
</evidence>
<evidence type="ECO:0000313" key="8">
    <source>
        <dbReference type="EMBL" id="RXJ64608.1"/>
    </source>
</evidence>
<dbReference type="Proteomes" id="UP000290191">
    <property type="component" value="Unassembled WGS sequence"/>
</dbReference>
<evidence type="ECO:0000256" key="4">
    <source>
        <dbReference type="ARBA" id="ARBA00022989"/>
    </source>
</evidence>
<evidence type="ECO:0000256" key="5">
    <source>
        <dbReference type="ARBA" id="ARBA00023136"/>
    </source>
</evidence>
<feature type="domain" description="Polysaccharide chain length determinant N-terminal" evidence="7">
    <location>
        <begin position="13"/>
        <end position="70"/>
    </location>
</feature>
<keyword evidence="4 6" id="KW-1133">Transmembrane helix</keyword>
<keyword evidence="9" id="KW-1185">Reference proteome</keyword>
<dbReference type="Pfam" id="PF02706">
    <property type="entry name" value="Wzz"/>
    <property type="match status" value="1"/>
</dbReference>
<accession>A0A4V1LQG4</accession>
<dbReference type="OrthoDB" id="5349172at2"/>
<comment type="caution">
    <text evidence="8">The sequence shown here is derived from an EMBL/GenBank/DDBJ whole genome shotgun (WGS) entry which is preliminary data.</text>
</comment>
<evidence type="ECO:0000259" key="7">
    <source>
        <dbReference type="Pfam" id="PF02706"/>
    </source>
</evidence>
<comment type="subcellular location">
    <subcellularLocation>
        <location evidence="1">Cell membrane</location>
        <topology evidence="1">Multi-pass membrane protein</topology>
    </subcellularLocation>
</comment>
<evidence type="ECO:0000256" key="3">
    <source>
        <dbReference type="ARBA" id="ARBA00022692"/>
    </source>
</evidence>
<dbReference type="EMBL" id="PDKO01000001">
    <property type="protein sequence ID" value="RXJ64608.1"/>
    <property type="molecule type" value="Genomic_DNA"/>
</dbReference>
<dbReference type="AlphaFoldDB" id="A0A4V1LQG4"/>
<feature type="transmembrane region" description="Helical" evidence="6">
    <location>
        <begin position="30"/>
        <end position="48"/>
    </location>
</feature>
<organism evidence="8 9">
    <name type="scientific">Halarcobacter anaerophilus</name>
    <dbReference type="NCBI Taxonomy" id="877500"/>
    <lineage>
        <taxon>Bacteria</taxon>
        <taxon>Pseudomonadati</taxon>
        <taxon>Campylobacterota</taxon>
        <taxon>Epsilonproteobacteria</taxon>
        <taxon>Campylobacterales</taxon>
        <taxon>Arcobacteraceae</taxon>
        <taxon>Halarcobacter</taxon>
    </lineage>
</organism>
<evidence type="ECO:0000256" key="6">
    <source>
        <dbReference type="SAM" id="Phobius"/>
    </source>
</evidence>
<keyword evidence="3 6" id="KW-0812">Transmembrane</keyword>
<feature type="transmembrane region" description="Helical" evidence="6">
    <location>
        <begin position="164"/>
        <end position="187"/>
    </location>
</feature>
<proteinExistence type="predicted"/>
<reference evidence="8 9" key="1">
    <citation type="submission" date="2017-10" db="EMBL/GenBank/DDBJ databases">
        <title>Genomics of the genus Arcobacter.</title>
        <authorList>
            <person name="Perez-Cataluna A."/>
            <person name="Figueras M.J."/>
        </authorList>
    </citation>
    <scope>NUCLEOTIDE SEQUENCE [LARGE SCALE GENOMIC DNA]</scope>
    <source>
        <strain evidence="8 9">DSM 24636</strain>
    </source>
</reference>
<keyword evidence="5 6" id="KW-0472">Membrane</keyword>
<protein>
    <recommendedName>
        <fullName evidence="7">Polysaccharide chain length determinant N-terminal domain-containing protein</fullName>
    </recommendedName>
</protein>
<dbReference type="InterPro" id="IPR003856">
    <property type="entry name" value="LPS_length_determ_N"/>
</dbReference>
<keyword evidence="2" id="KW-1003">Cell membrane</keyword>
<gene>
    <name evidence="8" type="ORF">CRV06_01225</name>
</gene>
<sequence>MNENDQRTYIYEDEIDLKELILIIWDKKNFIMVFTLVVTLCSIIYTYLKNPKPIYKGELLVEIGEIQSENFGMVSLDNPYDLSVILEKQNNIEVSLPKKTNKLLVLISISTNKDEIKNSLQKAFFSIIQRHEEKVKYYKSFIMTKKISDVKIGNNPINKPKKKLIVVVAFVIGFIISIFLVFLIVFIKNLKKDYVLHRVSNKKKI</sequence>